<dbReference type="Pfam" id="PF09374">
    <property type="entry name" value="PG_binding_3"/>
    <property type="match status" value="1"/>
</dbReference>
<dbReference type="InterPro" id="IPR023346">
    <property type="entry name" value="Lysozyme-like_dom_sf"/>
</dbReference>
<sequence>MAAMNKKTLFSDQDAELQKTFELGLAFVFEVEGIESDDPDDKGGLTRFGIAQNYNPDVDVARITRDQAELRYLTNYFYPASCEDLPRPIAIAVFDASVNHGSITAVKLLQSALRVKADGLIGPVTIAAIESRNQQQLLIDFLSHRALRYHEIAAETPSQTKFIRGWMRRLFKLQQYLNNLSKGVRQ</sequence>
<dbReference type="Proteomes" id="UP000286680">
    <property type="component" value="Unassembled WGS sequence"/>
</dbReference>
<protein>
    <recommendedName>
        <fullName evidence="5">Peptidoglycan binding protein</fullName>
    </recommendedName>
</protein>
<feature type="domain" description="TtsA-like Glycoside hydrolase family 108" evidence="1">
    <location>
        <begin position="26"/>
        <end position="101"/>
    </location>
</feature>
<gene>
    <name evidence="3" type="ORF">CWE23_02710</name>
</gene>
<evidence type="ECO:0008006" key="5">
    <source>
        <dbReference type="Google" id="ProtNLM"/>
    </source>
</evidence>
<dbReference type="InterPro" id="IPR018537">
    <property type="entry name" value="Peptidoglycan-bd_3"/>
</dbReference>
<comment type="caution">
    <text evidence="3">The sequence shown here is derived from an EMBL/GenBank/DDBJ whole genome shotgun (WGS) entry which is preliminary data.</text>
</comment>
<evidence type="ECO:0000313" key="3">
    <source>
        <dbReference type="EMBL" id="RUO44956.1"/>
    </source>
</evidence>
<accession>A0AA94JEQ3</accession>
<dbReference type="SUPFAM" id="SSF53955">
    <property type="entry name" value="Lysozyme-like"/>
    <property type="match status" value="1"/>
</dbReference>
<keyword evidence="4" id="KW-1185">Reference proteome</keyword>
<dbReference type="AlphaFoldDB" id="A0AA94JEQ3"/>
<feature type="domain" description="Peptidoglycan binding" evidence="2">
    <location>
        <begin position="105"/>
        <end position="170"/>
    </location>
</feature>
<evidence type="ECO:0000313" key="4">
    <source>
        <dbReference type="Proteomes" id="UP000286680"/>
    </source>
</evidence>
<name>A0AA94JEQ3_9GAMM</name>
<evidence type="ECO:0000259" key="1">
    <source>
        <dbReference type="Pfam" id="PF05838"/>
    </source>
</evidence>
<organism evidence="3 4">
    <name type="scientific">Idiomarina aquatica</name>
    <dbReference type="NCBI Taxonomy" id="1327752"/>
    <lineage>
        <taxon>Bacteria</taxon>
        <taxon>Pseudomonadati</taxon>
        <taxon>Pseudomonadota</taxon>
        <taxon>Gammaproteobacteria</taxon>
        <taxon>Alteromonadales</taxon>
        <taxon>Idiomarinaceae</taxon>
        <taxon>Idiomarina</taxon>
    </lineage>
</organism>
<reference evidence="4" key="1">
    <citation type="journal article" date="2018" name="Front. Microbiol.">
        <title>Genome-Based Analysis Reveals the Taxonomy and Diversity of the Family Idiomarinaceae.</title>
        <authorList>
            <person name="Liu Y."/>
            <person name="Lai Q."/>
            <person name="Shao Z."/>
        </authorList>
    </citation>
    <scope>NUCLEOTIDE SEQUENCE [LARGE SCALE GENOMIC DNA]</scope>
    <source>
        <strain evidence="4">SN-14</strain>
    </source>
</reference>
<dbReference type="InterPro" id="IPR008565">
    <property type="entry name" value="TtsA-like_GH18_dom"/>
</dbReference>
<dbReference type="Gene3D" id="1.20.141.10">
    <property type="entry name" value="Chitosanase, subunit A, domain 1"/>
    <property type="match status" value="1"/>
</dbReference>
<proteinExistence type="predicted"/>
<evidence type="ECO:0000259" key="2">
    <source>
        <dbReference type="Pfam" id="PF09374"/>
    </source>
</evidence>
<dbReference type="EMBL" id="PIPS01000001">
    <property type="protein sequence ID" value="RUO44956.1"/>
    <property type="molecule type" value="Genomic_DNA"/>
</dbReference>
<dbReference type="Pfam" id="PF05838">
    <property type="entry name" value="Glyco_hydro_108"/>
    <property type="match status" value="1"/>
</dbReference>